<evidence type="ECO:0000313" key="2">
    <source>
        <dbReference type="EMBL" id="ABW02079.1"/>
    </source>
</evidence>
<dbReference type="STRING" id="397948.Cmaq_1252"/>
<keyword evidence="3" id="KW-1185">Reference proteome</keyword>
<feature type="domain" description="TRASH" evidence="1">
    <location>
        <begin position="6"/>
        <end position="42"/>
    </location>
</feature>
<dbReference type="GeneID" id="32154313"/>
<organism evidence="2 3">
    <name type="scientific">Caldivirga maquilingensis (strain ATCC 700844 / DSM 13496 / JCM 10307 / IC-167)</name>
    <dbReference type="NCBI Taxonomy" id="397948"/>
    <lineage>
        <taxon>Archaea</taxon>
        <taxon>Thermoproteota</taxon>
        <taxon>Thermoprotei</taxon>
        <taxon>Thermoproteales</taxon>
        <taxon>Thermoproteaceae</taxon>
        <taxon>Caldivirga</taxon>
    </lineage>
</organism>
<dbReference type="Gene3D" id="1.10.620.20">
    <property type="entry name" value="Ribonucleotide Reductase, subunit A"/>
    <property type="match status" value="1"/>
</dbReference>
<dbReference type="Pfam" id="PF04945">
    <property type="entry name" value="YHS"/>
    <property type="match status" value="1"/>
</dbReference>
<dbReference type="InterPro" id="IPR009078">
    <property type="entry name" value="Ferritin-like_SF"/>
</dbReference>
<dbReference type="InterPro" id="IPR007029">
    <property type="entry name" value="YHS_dom"/>
</dbReference>
<protein>
    <submittedName>
        <fullName evidence="2">YHS domain protein</fullName>
    </submittedName>
</protein>
<dbReference type="SUPFAM" id="SSF47240">
    <property type="entry name" value="Ferritin-like"/>
    <property type="match status" value="1"/>
</dbReference>
<dbReference type="GO" id="GO:0016491">
    <property type="term" value="F:oxidoreductase activity"/>
    <property type="evidence" value="ECO:0007669"/>
    <property type="project" value="InterPro"/>
</dbReference>
<reference evidence="2 3" key="1">
    <citation type="submission" date="2007-10" db="EMBL/GenBank/DDBJ databases">
        <title>Complete sequence of Caldivirga maquilingensis IC-167.</title>
        <authorList>
            <consortium name="US DOE Joint Genome Institute"/>
            <person name="Copeland A."/>
            <person name="Lucas S."/>
            <person name="Lapidus A."/>
            <person name="Barry K."/>
            <person name="Glavina del Rio T."/>
            <person name="Dalin E."/>
            <person name="Tice H."/>
            <person name="Pitluck S."/>
            <person name="Saunders E."/>
            <person name="Brettin T."/>
            <person name="Bruce D."/>
            <person name="Detter J.C."/>
            <person name="Han C."/>
            <person name="Schmutz J."/>
            <person name="Larimer F."/>
            <person name="Land M."/>
            <person name="Hauser L."/>
            <person name="Kyrpides N."/>
            <person name="Ivanova N."/>
            <person name="Biddle J.F."/>
            <person name="Zhang Z."/>
            <person name="Fitz-Gibbon S.T."/>
            <person name="Lowe T.M."/>
            <person name="Saltikov C."/>
            <person name="House C.H."/>
            <person name="Richardson P."/>
        </authorList>
    </citation>
    <scope>NUCLEOTIDE SEQUENCE [LARGE SCALE GENOMIC DNA]</scope>
    <source>
        <strain evidence="3">ATCC 700844 / DSM 13496 / JCM 10307 / IC-167</strain>
    </source>
</reference>
<proteinExistence type="predicted"/>
<dbReference type="HOGENOM" id="CLU_185152_1_0_2"/>
<dbReference type="Proteomes" id="UP000001137">
    <property type="component" value="Chromosome"/>
</dbReference>
<dbReference type="RefSeq" id="WP_012186298.1">
    <property type="nucleotide sequence ID" value="NC_009954.1"/>
</dbReference>
<sequence length="56" mass="6667">MVKHIDPVCGMEVEETQFKSLYRGKVYYFCSRQCKEAFDKDPERYLREGPKGMPNM</sequence>
<evidence type="ECO:0000259" key="1">
    <source>
        <dbReference type="SMART" id="SM00746"/>
    </source>
</evidence>
<dbReference type="AlphaFoldDB" id="A8ME73"/>
<name>A8ME73_CALMQ</name>
<dbReference type="SMART" id="SM00746">
    <property type="entry name" value="TRASH"/>
    <property type="match status" value="1"/>
</dbReference>
<accession>A8ME73</accession>
<dbReference type="eggNOG" id="arCOG04507">
    <property type="taxonomic scope" value="Archaea"/>
</dbReference>
<evidence type="ECO:0000313" key="3">
    <source>
        <dbReference type="Proteomes" id="UP000001137"/>
    </source>
</evidence>
<dbReference type="InterPro" id="IPR011017">
    <property type="entry name" value="TRASH_dom"/>
</dbReference>
<dbReference type="KEGG" id="cma:Cmaq_1252"/>
<dbReference type="EMBL" id="CP000852">
    <property type="protein sequence ID" value="ABW02079.1"/>
    <property type="molecule type" value="Genomic_DNA"/>
</dbReference>
<gene>
    <name evidence="2" type="ordered locus">Cmaq_1252</name>
</gene>
<dbReference type="InterPro" id="IPR012348">
    <property type="entry name" value="RNR-like"/>
</dbReference>
<dbReference type="OrthoDB" id="37898at2157"/>